<keyword evidence="3" id="KW-0677">Repeat</keyword>
<evidence type="ECO:0000313" key="7">
    <source>
        <dbReference type="Proteomes" id="UP000784294"/>
    </source>
</evidence>
<dbReference type="PANTHER" id="PTHR19849">
    <property type="entry name" value="PHOSPHOLIPASE A-2-ACTIVATING PROTEIN"/>
    <property type="match status" value="1"/>
</dbReference>
<evidence type="ECO:0000313" key="6">
    <source>
        <dbReference type="EMBL" id="VEL33829.1"/>
    </source>
</evidence>
<name>A0A3S5FFT6_9PLAT</name>
<feature type="region of interest" description="Disordered" evidence="4">
    <location>
        <begin position="117"/>
        <end position="140"/>
    </location>
</feature>
<dbReference type="PANTHER" id="PTHR19849:SF0">
    <property type="entry name" value="PHOSPHOLIPASE A-2-ACTIVATING PROTEIN"/>
    <property type="match status" value="1"/>
</dbReference>
<keyword evidence="7" id="KW-1185">Reference proteome</keyword>
<dbReference type="GO" id="GO:0043161">
    <property type="term" value="P:proteasome-mediated ubiquitin-dependent protein catabolic process"/>
    <property type="evidence" value="ECO:0007669"/>
    <property type="project" value="TreeGrafter"/>
</dbReference>
<dbReference type="Pfam" id="PF09070">
    <property type="entry name" value="PFU"/>
    <property type="match status" value="1"/>
</dbReference>
<keyword evidence="1" id="KW-0963">Cytoplasm</keyword>
<dbReference type="OrthoDB" id="10265988at2759"/>
<dbReference type="Gene3D" id="3.10.20.870">
    <property type="entry name" value="PFU (PLAA family ubiquitin binding), C-terminal domain"/>
    <property type="match status" value="1"/>
</dbReference>
<proteinExistence type="predicted"/>
<keyword evidence="2" id="KW-0853">WD repeat</keyword>
<feature type="domain" description="PFU" evidence="5">
    <location>
        <begin position="4"/>
        <end position="104"/>
    </location>
</feature>
<dbReference type="AlphaFoldDB" id="A0A3S5FFT6"/>
<dbReference type="GO" id="GO:0010992">
    <property type="term" value="P:ubiquitin recycling"/>
    <property type="evidence" value="ECO:0007669"/>
    <property type="project" value="TreeGrafter"/>
</dbReference>
<dbReference type="InterPro" id="IPR038122">
    <property type="entry name" value="PFU_sf"/>
</dbReference>
<evidence type="ECO:0000259" key="5">
    <source>
        <dbReference type="PROSITE" id="PS51394"/>
    </source>
</evidence>
<evidence type="ECO:0000256" key="3">
    <source>
        <dbReference type="ARBA" id="ARBA00022737"/>
    </source>
</evidence>
<evidence type="ECO:0000256" key="1">
    <source>
        <dbReference type="ARBA" id="ARBA00022490"/>
    </source>
</evidence>
<dbReference type="GO" id="GO:0005737">
    <property type="term" value="C:cytoplasm"/>
    <property type="evidence" value="ECO:0007669"/>
    <property type="project" value="TreeGrafter"/>
</dbReference>
<dbReference type="GO" id="GO:0005634">
    <property type="term" value="C:nucleus"/>
    <property type="evidence" value="ECO:0007669"/>
    <property type="project" value="TreeGrafter"/>
</dbReference>
<accession>A0A3S5FFT6</accession>
<dbReference type="GO" id="GO:0043130">
    <property type="term" value="F:ubiquitin binding"/>
    <property type="evidence" value="ECO:0007669"/>
    <property type="project" value="TreeGrafter"/>
</dbReference>
<feature type="compositionally biased region" description="Low complexity" evidence="4">
    <location>
        <begin position="118"/>
        <end position="131"/>
    </location>
</feature>
<reference evidence="6" key="1">
    <citation type="submission" date="2018-11" db="EMBL/GenBank/DDBJ databases">
        <authorList>
            <consortium name="Pathogen Informatics"/>
        </authorList>
    </citation>
    <scope>NUCLEOTIDE SEQUENCE</scope>
</reference>
<protein>
    <recommendedName>
        <fullName evidence="5">PFU domain-containing protein</fullName>
    </recommendedName>
</protein>
<dbReference type="InterPro" id="IPR015155">
    <property type="entry name" value="PFU"/>
</dbReference>
<comment type="caution">
    <text evidence="6">The sequence shown here is derived from an EMBL/GenBank/DDBJ whole genome shotgun (WGS) entry which is preliminary data.</text>
</comment>
<dbReference type="EMBL" id="CAAALY010246500">
    <property type="protein sequence ID" value="VEL33829.1"/>
    <property type="molecule type" value="Genomic_DNA"/>
</dbReference>
<dbReference type="PROSITE" id="PS51394">
    <property type="entry name" value="PFU"/>
    <property type="match status" value="1"/>
</dbReference>
<dbReference type="Proteomes" id="UP000784294">
    <property type="component" value="Unassembled WGS sequence"/>
</dbReference>
<gene>
    <name evidence="6" type="ORF">PXEA_LOCUS27269</name>
</gene>
<sequence length="166" mass="18404">MCYQWSSAEQRWIKIGDVVGTSQQSDGLSSSRQLFEGKEYDFVFTVDFDPNNPPVKLPYNRTDDPWMVAQTFIHKYDLPQTYLDQVAKYIITNAGPLNPRSFTSDYIDPYTGTSRYIPGSATSPSGASGEGNLPTNESPSQLELVSPYNACFPAEVAVLIKAVTTN</sequence>
<evidence type="ECO:0000256" key="4">
    <source>
        <dbReference type="SAM" id="MobiDB-lite"/>
    </source>
</evidence>
<organism evidence="6 7">
    <name type="scientific">Protopolystoma xenopodis</name>
    <dbReference type="NCBI Taxonomy" id="117903"/>
    <lineage>
        <taxon>Eukaryota</taxon>
        <taxon>Metazoa</taxon>
        <taxon>Spiralia</taxon>
        <taxon>Lophotrochozoa</taxon>
        <taxon>Platyhelminthes</taxon>
        <taxon>Monogenea</taxon>
        <taxon>Polyopisthocotylea</taxon>
        <taxon>Polystomatidea</taxon>
        <taxon>Polystomatidae</taxon>
        <taxon>Protopolystoma</taxon>
    </lineage>
</organism>
<evidence type="ECO:0000256" key="2">
    <source>
        <dbReference type="ARBA" id="ARBA00022574"/>
    </source>
</evidence>